<keyword evidence="8 10" id="KW-1133">Transmembrane helix</keyword>
<dbReference type="Proteomes" id="UP001054252">
    <property type="component" value="Unassembled WGS sequence"/>
</dbReference>
<gene>
    <name evidence="11" type="ORF">SLEP1_g40938</name>
</gene>
<evidence type="ECO:0000313" key="11">
    <source>
        <dbReference type="EMBL" id="GKV32322.1"/>
    </source>
</evidence>
<name>A0AAV5L694_9ROSI</name>
<evidence type="ECO:0000256" key="2">
    <source>
        <dbReference type="ARBA" id="ARBA00004914"/>
    </source>
</evidence>
<keyword evidence="7" id="KW-0769">Symport</keyword>
<reference evidence="11 12" key="1">
    <citation type="journal article" date="2021" name="Commun. Biol.">
        <title>The genome of Shorea leprosula (Dipterocarpaceae) highlights the ecological relevance of drought in aseasonal tropical rainforests.</title>
        <authorList>
            <person name="Ng K.K.S."/>
            <person name="Kobayashi M.J."/>
            <person name="Fawcett J.A."/>
            <person name="Hatakeyama M."/>
            <person name="Paape T."/>
            <person name="Ng C.H."/>
            <person name="Ang C.C."/>
            <person name="Tnah L.H."/>
            <person name="Lee C.T."/>
            <person name="Nishiyama T."/>
            <person name="Sese J."/>
            <person name="O'Brien M.J."/>
            <person name="Copetti D."/>
            <person name="Mohd Noor M.I."/>
            <person name="Ong R.C."/>
            <person name="Putra M."/>
            <person name="Sireger I.Z."/>
            <person name="Indrioko S."/>
            <person name="Kosugi Y."/>
            <person name="Izuno A."/>
            <person name="Isagi Y."/>
            <person name="Lee S.L."/>
            <person name="Shimizu K.K."/>
        </authorList>
    </citation>
    <scope>NUCLEOTIDE SEQUENCE [LARGE SCALE GENOMIC DNA]</scope>
    <source>
        <strain evidence="11">214</strain>
    </source>
</reference>
<evidence type="ECO:0000256" key="6">
    <source>
        <dbReference type="ARBA" id="ARBA00022692"/>
    </source>
</evidence>
<dbReference type="EMBL" id="BPVZ01000095">
    <property type="protein sequence ID" value="GKV32322.1"/>
    <property type="molecule type" value="Genomic_DNA"/>
</dbReference>
<comment type="similarity">
    <text evidence="3">Belongs to the glycoside-pentoside-hexuronide (GPH) cation symporter transporter (TC 2.A.2.4) family.</text>
</comment>
<proteinExistence type="inferred from homology"/>
<evidence type="ECO:0000256" key="1">
    <source>
        <dbReference type="ARBA" id="ARBA00004141"/>
    </source>
</evidence>
<feature type="transmembrane region" description="Helical" evidence="10">
    <location>
        <begin position="308"/>
        <end position="329"/>
    </location>
</feature>
<comment type="caution">
    <text evidence="11">The sequence shown here is derived from an EMBL/GenBank/DDBJ whole genome shotgun (WGS) entry which is preliminary data.</text>
</comment>
<keyword evidence="5" id="KW-0762">Sugar transport</keyword>
<keyword evidence="12" id="KW-1185">Reference proteome</keyword>
<keyword evidence="6 10" id="KW-0812">Transmembrane</keyword>
<comment type="pathway">
    <text evidence="2">Glycan biosynthesis; sucrose metabolism.</text>
</comment>
<sequence>MENGGTAAVAAESQSPIKKIITVAAIASGVEFGWALQLSLLTPYVQTLGVPYAWAFFIWLCGPFSGLVVQPIVGYYSDRCTSRFGRRRPFIIIGAVSFISAVFLIGFAIDIGHLAGDSLEKSLKPRAVAIFVVGFWVLDVANNMLQGPCRALLADLSANNHKMMRTANGWFSFFMAVGNVRGYLAGFYPKFYKIFPFTKTKACDINCANLKSCFLISIILMFIVTVTAVTTVKEKPLTKEAQDEDSEMASTSFVTYSIPFALASIYCSTTGGGQGLSLGVLNLSIVIPQMFVSVIGGPLDDAFGGSNLPAFVLGSIAAALSALMAIFLLPKPPNQASLAPGMGGGH</sequence>
<dbReference type="SUPFAM" id="SSF103473">
    <property type="entry name" value="MFS general substrate transporter"/>
    <property type="match status" value="1"/>
</dbReference>
<dbReference type="InterPro" id="IPR036259">
    <property type="entry name" value="MFS_trans_sf"/>
</dbReference>
<dbReference type="PANTHER" id="PTHR19432:SF72">
    <property type="entry name" value="SUCROSE TRANSPORT PROTEIN SUC2-LIKE"/>
    <property type="match status" value="1"/>
</dbReference>
<keyword evidence="4" id="KW-0813">Transport</keyword>
<comment type="subcellular location">
    <subcellularLocation>
        <location evidence="1">Membrane</location>
        <topology evidence="1">Multi-pass membrane protein</topology>
    </subcellularLocation>
</comment>
<feature type="transmembrane region" description="Helical" evidence="10">
    <location>
        <begin position="20"/>
        <end position="40"/>
    </location>
</feature>
<dbReference type="PANTHER" id="PTHR19432">
    <property type="entry name" value="SUGAR TRANSPORTER"/>
    <property type="match status" value="1"/>
</dbReference>
<dbReference type="GO" id="GO:0005886">
    <property type="term" value="C:plasma membrane"/>
    <property type="evidence" value="ECO:0007669"/>
    <property type="project" value="TreeGrafter"/>
</dbReference>
<dbReference type="Pfam" id="PF13347">
    <property type="entry name" value="MFS_2"/>
    <property type="match status" value="1"/>
</dbReference>
<feature type="transmembrane region" description="Helical" evidence="10">
    <location>
        <begin position="208"/>
        <end position="229"/>
    </location>
</feature>
<feature type="transmembrane region" description="Helical" evidence="10">
    <location>
        <begin position="249"/>
        <end position="268"/>
    </location>
</feature>
<feature type="transmembrane region" description="Helical" evidence="10">
    <location>
        <begin position="89"/>
        <end position="109"/>
    </location>
</feature>
<evidence type="ECO:0000256" key="3">
    <source>
        <dbReference type="ARBA" id="ARBA00007134"/>
    </source>
</evidence>
<dbReference type="GO" id="GO:0005773">
    <property type="term" value="C:vacuole"/>
    <property type="evidence" value="ECO:0007669"/>
    <property type="project" value="TreeGrafter"/>
</dbReference>
<dbReference type="AlphaFoldDB" id="A0AAV5L694"/>
<evidence type="ECO:0000313" key="12">
    <source>
        <dbReference type="Proteomes" id="UP001054252"/>
    </source>
</evidence>
<keyword evidence="9 10" id="KW-0472">Membrane</keyword>
<evidence type="ECO:0000256" key="8">
    <source>
        <dbReference type="ARBA" id="ARBA00022989"/>
    </source>
</evidence>
<organism evidence="11 12">
    <name type="scientific">Rubroshorea leprosula</name>
    <dbReference type="NCBI Taxonomy" id="152421"/>
    <lineage>
        <taxon>Eukaryota</taxon>
        <taxon>Viridiplantae</taxon>
        <taxon>Streptophyta</taxon>
        <taxon>Embryophyta</taxon>
        <taxon>Tracheophyta</taxon>
        <taxon>Spermatophyta</taxon>
        <taxon>Magnoliopsida</taxon>
        <taxon>eudicotyledons</taxon>
        <taxon>Gunneridae</taxon>
        <taxon>Pentapetalae</taxon>
        <taxon>rosids</taxon>
        <taxon>malvids</taxon>
        <taxon>Malvales</taxon>
        <taxon>Dipterocarpaceae</taxon>
        <taxon>Rubroshorea</taxon>
    </lineage>
</organism>
<evidence type="ECO:0000256" key="9">
    <source>
        <dbReference type="ARBA" id="ARBA00023136"/>
    </source>
</evidence>
<accession>A0AAV5L694</accession>
<protein>
    <submittedName>
        <fullName evidence="11">Uncharacterized protein</fullName>
    </submittedName>
</protein>
<dbReference type="GO" id="GO:0008506">
    <property type="term" value="F:sucrose:proton symporter activity"/>
    <property type="evidence" value="ECO:0007669"/>
    <property type="project" value="TreeGrafter"/>
</dbReference>
<evidence type="ECO:0000256" key="10">
    <source>
        <dbReference type="SAM" id="Phobius"/>
    </source>
</evidence>
<dbReference type="Gene3D" id="1.20.1250.20">
    <property type="entry name" value="MFS general substrate transporter like domains"/>
    <property type="match status" value="1"/>
</dbReference>
<feature type="transmembrane region" description="Helical" evidence="10">
    <location>
        <begin position="275"/>
        <end position="296"/>
    </location>
</feature>
<evidence type="ECO:0000256" key="4">
    <source>
        <dbReference type="ARBA" id="ARBA00022448"/>
    </source>
</evidence>
<feature type="transmembrane region" description="Helical" evidence="10">
    <location>
        <begin position="169"/>
        <end position="188"/>
    </location>
</feature>
<evidence type="ECO:0000256" key="5">
    <source>
        <dbReference type="ARBA" id="ARBA00022597"/>
    </source>
</evidence>
<evidence type="ECO:0000256" key="7">
    <source>
        <dbReference type="ARBA" id="ARBA00022847"/>
    </source>
</evidence>
<feature type="transmembrane region" description="Helical" evidence="10">
    <location>
        <begin position="52"/>
        <end position="77"/>
    </location>
</feature>